<name>A0ABY5KZC2_9CELL</name>
<proteinExistence type="predicted"/>
<evidence type="ECO:0000313" key="1">
    <source>
        <dbReference type="EMBL" id="UUI75018.1"/>
    </source>
</evidence>
<dbReference type="RefSeq" id="WP_256813653.1">
    <property type="nucleotide sequence ID" value="NZ_CP101988.1"/>
</dbReference>
<accession>A0ABY5KZC2</accession>
<protein>
    <submittedName>
        <fullName evidence="1">Uncharacterized protein</fullName>
    </submittedName>
</protein>
<reference evidence="1 2" key="1">
    <citation type="submission" date="2022-07" db="EMBL/GenBank/DDBJ databases">
        <title>Novel species in genus cellulomonas.</title>
        <authorList>
            <person name="Ye L."/>
        </authorList>
    </citation>
    <scope>NUCLEOTIDE SEQUENCE [LARGE SCALE GENOMIC DNA]</scope>
    <source>
        <strain evidence="2">zg-Y338</strain>
    </source>
</reference>
<dbReference type="Proteomes" id="UP001316189">
    <property type="component" value="Chromosome"/>
</dbReference>
<evidence type="ECO:0000313" key="2">
    <source>
        <dbReference type="Proteomes" id="UP001316189"/>
    </source>
</evidence>
<dbReference type="EMBL" id="CP101988">
    <property type="protein sequence ID" value="UUI75018.1"/>
    <property type="molecule type" value="Genomic_DNA"/>
</dbReference>
<keyword evidence="2" id="KW-1185">Reference proteome</keyword>
<organism evidence="1 2">
    <name type="scientific">Cellulomonas chengniuliangii</name>
    <dbReference type="NCBI Taxonomy" id="2968084"/>
    <lineage>
        <taxon>Bacteria</taxon>
        <taxon>Bacillati</taxon>
        <taxon>Actinomycetota</taxon>
        <taxon>Actinomycetes</taxon>
        <taxon>Micrococcales</taxon>
        <taxon>Cellulomonadaceae</taxon>
        <taxon>Cellulomonas</taxon>
    </lineage>
</organism>
<gene>
    <name evidence="1" type="ORF">NP064_14735</name>
</gene>
<sequence length="140" mass="15219">MMSPTVPTMTNCADLRSSRRALRAEQATVQWWRRLVQARLDLAVAAAAMPASLGEELAVLPMPAGWVEPPSHVELRRATRGGLPLAEASRLPVLRHLDERLADYERCVGAALAEVTEELIEALAVDPARLLAGPEAPRPI</sequence>